<organism evidence="1 2">
    <name type="scientific">Frieseomelitta varia</name>
    <dbReference type="NCBI Taxonomy" id="561572"/>
    <lineage>
        <taxon>Eukaryota</taxon>
        <taxon>Metazoa</taxon>
        <taxon>Ecdysozoa</taxon>
        <taxon>Arthropoda</taxon>
        <taxon>Hexapoda</taxon>
        <taxon>Insecta</taxon>
        <taxon>Pterygota</taxon>
        <taxon>Neoptera</taxon>
        <taxon>Endopterygota</taxon>
        <taxon>Hymenoptera</taxon>
        <taxon>Apocrita</taxon>
        <taxon>Aculeata</taxon>
        <taxon>Apoidea</taxon>
        <taxon>Anthophila</taxon>
        <taxon>Apidae</taxon>
        <taxon>Frieseomelitta</taxon>
    </lineage>
</organism>
<evidence type="ECO:0000313" key="2">
    <source>
        <dbReference type="Proteomes" id="UP000655588"/>
    </source>
</evidence>
<accession>A0A833RNW7</accession>
<sequence>MFVHKQRYSFYYPPSLFATDRDGEEVFNELYADVLSDFTFILNYEIIARDVIASASGYLDNALRSVSVGDGVATEVEAEGEEEEEELVPGVEGVEVIVW</sequence>
<gene>
    <name evidence="1" type="ORF">E2986_13077</name>
</gene>
<dbReference type="EMBL" id="WNWW01000270">
    <property type="protein sequence ID" value="KAF3427194.1"/>
    <property type="molecule type" value="Genomic_DNA"/>
</dbReference>
<dbReference type="Proteomes" id="UP000655588">
    <property type="component" value="Unassembled WGS sequence"/>
</dbReference>
<dbReference type="AlphaFoldDB" id="A0A833RNW7"/>
<keyword evidence="2" id="KW-1185">Reference proteome</keyword>
<reference evidence="1" key="1">
    <citation type="submission" date="2019-11" db="EMBL/GenBank/DDBJ databases">
        <title>The nuclear and mitochondrial genomes of Frieseomelitta varia - a highly eusocial stingless bee (Meliponini) with a permanently sterile worker caste.</title>
        <authorList>
            <person name="Freitas F.C.P."/>
            <person name="Lourenco A.P."/>
            <person name="Nunes F.M.F."/>
            <person name="Paschoal A.R."/>
            <person name="Abreu F.C.P."/>
            <person name="Barbin F.O."/>
            <person name="Bataglia L."/>
            <person name="Cardoso-Junior C.A.M."/>
            <person name="Cervoni M.S."/>
            <person name="Silva S.R."/>
            <person name="Dalarmi F."/>
            <person name="Del Lama M.A."/>
            <person name="Depintor T.S."/>
            <person name="Ferreira K.M."/>
            <person name="Goria P.S."/>
            <person name="Jaskot M.C."/>
            <person name="Lago D.C."/>
            <person name="Luna-Lucena D."/>
            <person name="Moda L.M."/>
            <person name="Nascimento L."/>
            <person name="Pedrino M."/>
            <person name="Rabico F.O."/>
            <person name="Sanches F.C."/>
            <person name="Santos D.E."/>
            <person name="Santos C.G."/>
            <person name="Vieira J."/>
            <person name="Lopes T.F."/>
            <person name="Barchuk A.R."/>
            <person name="Hartfelder K."/>
            <person name="Simoes Z.L.P."/>
            <person name="Bitondi M.M.G."/>
            <person name="Pinheiro D.G."/>
        </authorList>
    </citation>
    <scope>NUCLEOTIDE SEQUENCE</scope>
    <source>
        <strain evidence="1">USP_RPSP 00005682</strain>
        <tissue evidence="1">Whole individual</tissue>
    </source>
</reference>
<protein>
    <submittedName>
        <fullName evidence="1">Uncharacterized protein</fullName>
    </submittedName>
</protein>
<comment type="caution">
    <text evidence="1">The sequence shown here is derived from an EMBL/GenBank/DDBJ whole genome shotgun (WGS) entry which is preliminary data.</text>
</comment>
<name>A0A833RNW7_9HYME</name>
<evidence type="ECO:0000313" key="1">
    <source>
        <dbReference type="EMBL" id="KAF3427194.1"/>
    </source>
</evidence>
<proteinExistence type="predicted"/>